<evidence type="ECO:0000313" key="3">
    <source>
        <dbReference type="Proteomes" id="UP001187415"/>
    </source>
</evidence>
<sequence length="83" mass="9074">MSVAVFLPTGEATRIPTNSNMTVQQLRDEVVNETHKIPGFKCVRADDIRLTLEGSPLDNSSPLSKLRILPSSVIHLVLRVHGG</sequence>
<proteinExistence type="predicted"/>
<dbReference type="AlphaFoldDB" id="A0AA88T4Y2"/>
<comment type="caution">
    <text evidence="2">The sequence shown here is derived from an EMBL/GenBank/DDBJ whole genome shotgun (WGS) entry which is preliminary data.</text>
</comment>
<dbReference type="SUPFAM" id="SSF54236">
    <property type="entry name" value="Ubiquitin-like"/>
    <property type="match status" value="1"/>
</dbReference>
<gene>
    <name evidence="2" type="ORF">Q5P01_002575</name>
</gene>
<dbReference type="InterPro" id="IPR029071">
    <property type="entry name" value="Ubiquitin-like_domsf"/>
</dbReference>
<protein>
    <recommendedName>
        <fullName evidence="1">Ubiquitin-like domain-containing protein</fullName>
    </recommendedName>
</protein>
<dbReference type="Gene3D" id="3.10.20.90">
    <property type="entry name" value="Phosphatidylinositol 3-kinase Catalytic Subunit, Chain A, domain 1"/>
    <property type="match status" value="1"/>
</dbReference>
<dbReference type="SMART" id="SM00213">
    <property type="entry name" value="UBQ"/>
    <property type="match status" value="1"/>
</dbReference>
<organism evidence="2 3">
    <name type="scientific">Channa striata</name>
    <name type="common">Snakehead murrel</name>
    <name type="synonym">Ophicephalus striatus</name>
    <dbReference type="NCBI Taxonomy" id="64152"/>
    <lineage>
        <taxon>Eukaryota</taxon>
        <taxon>Metazoa</taxon>
        <taxon>Chordata</taxon>
        <taxon>Craniata</taxon>
        <taxon>Vertebrata</taxon>
        <taxon>Euteleostomi</taxon>
        <taxon>Actinopterygii</taxon>
        <taxon>Neopterygii</taxon>
        <taxon>Teleostei</taxon>
        <taxon>Neoteleostei</taxon>
        <taxon>Acanthomorphata</taxon>
        <taxon>Anabantaria</taxon>
        <taxon>Anabantiformes</taxon>
        <taxon>Channoidei</taxon>
        <taxon>Channidae</taxon>
        <taxon>Channa</taxon>
    </lineage>
</organism>
<evidence type="ECO:0000259" key="1">
    <source>
        <dbReference type="PROSITE" id="PS50053"/>
    </source>
</evidence>
<name>A0AA88T4Y2_CHASR</name>
<keyword evidence="3" id="KW-1185">Reference proteome</keyword>
<feature type="domain" description="Ubiquitin-like" evidence="1">
    <location>
        <begin position="1"/>
        <end position="83"/>
    </location>
</feature>
<dbReference type="PROSITE" id="PS50053">
    <property type="entry name" value="UBIQUITIN_2"/>
    <property type="match status" value="1"/>
</dbReference>
<reference evidence="2" key="1">
    <citation type="submission" date="2023-07" db="EMBL/GenBank/DDBJ databases">
        <title>Chromosome-level Genome Assembly of Striped Snakehead (Channa striata).</title>
        <authorList>
            <person name="Liu H."/>
        </authorList>
    </citation>
    <scope>NUCLEOTIDE SEQUENCE</scope>
    <source>
        <strain evidence="2">Gz</strain>
        <tissue evidence="2">Muscle</tissue>
    </source>
</reference>
<evidence type="ECO:0000313" key="2">
    <source>
        <dbReference type="EMBL" id="KAK2863042.1"/>
    </source>
</evidence>
<dbReference type="Pfam" id="PF00240">
    <property type="entry name" value="ubiquitin"/>
    <property type="match status" value="1"/>
</dbReference>
<accession>A0AA88T4Y2</accession>
<dbReference type="Proteomes" id="UP001187415">
    <property type="component" value="Unassembled WGS sequence"/>
</dbReference>
<dbReference type="EMBL" id="JAUPFM010000001">
    <property type="protein sequence ID" value="KAK2863042.1"/>
    <property type="molecule type" value="Genomic_DNA"/>
</dbReference>
<dbReference type="CDD" id="cd17039">
    <property type="entry name" value="Ubl_ubiquitin_like"/>
    <property type="match status" value="1"/>
</dbReference>
<dbReference type="InterPro" id="IPR000626">
    <property type="entry name" value="Ubiquitin-like_dom"/>
</dbReference>